<sequence length="25" mass="2933">MEEEVPGFYGESGKKENKLSRPHRK</sequence>
<accession>A6HTQ2</accession>
<evidence type="ECO:0000313" key="2">
    <source>
        <dbReference type="EMBL" id="EDM02263.1"/>
    </source>
</evidence>
<gene>
    <name evidence="2 4" type="primary">Rcbtb2</name>
    <name evidence="2" type="ORF">rCG_36976</name>
</gene>
<name>A6HTQ2_RAT</name>
<feature type="region of interest" description="Disordered" evidence="1">
    <location>
        <begin position="1"/>
        <end position="25"/>
    </location>
</feature>
<protein>
    <submittedName>
        <fullName evidence="2">Regulator of chromosome condensation (RCC1) and BTB (POZ) domain containing protein 2, isoform CRA_a</fullName>
    </submittedName>
</protein>
<dbReference type="RGD" id="735048">
    <property type="gene designation" value="Rcbtb2"/>
</dbReference>
<organism evidence="2 3">
    <name type="scientific">Rattus norvegicus</name>
    <name type="common">Rat</name>
    <dbReference type="NCBI Taxonomy" id="10116"/>
    <lineage>
        <taxon>Eukaryota</taxon>
        <taxon>Metazoa</taxon>
        <taxon>Chordata</taxon>
        <taxon>Craniata</taxon>
        <taxon>Vertebrata</taxon>
        <taxon>Euteleostomi</taxon>
        <taxon>Mammalia</taxon>
        <taxon>Eutheria</taxon>
        <taxon>Euarchontoglires</taxon>
        <taxon>Glires</taxon>
        <taxon>Rodentia</taxon>
        <taxon>Myomorpha</taxon>
        <taxon>Muroidea</taxon>
        <taxon>Muridae</taxon>
        <taxon>Murinae</taxon>
        <taxon>Rattus</taxon>
    </lineage>
</organism>
<evidence type="ECO:0000313" key="3">
    <source>
        <dbReference type="Proteomes" id="UP000234681"/>
    </source>
</evidence>
<dbReference type="AlphaFoldDB" id="A6HTQ2"/>
<dbReference type="EMBL" id="CH473951">
    <property type="protein sequence ID" value="EDM02263.1"/>
    <property type="molecule type" value="Genomic_DNA"/>
</dbReference>
<evidence type="ECO:0000313" key="4">
    <source>
        <dbReference type="RGD" id="735048"/>
    </source>
</evidence>
<reference evidence="2 3" key="1">
    <citation type="submission" date="2005-07" db="EMBL/GenBank/DDBJ databases">
        <authorList>
            <person name="Mural R.J."/>
            <person name="Li P.W."/>
            <person name="Adams M.D."/>
            <person name="Amanatides P.G."/>
            <person name="Baden-Tillson H."/>
            <person name="Barnstead M."/>
            <person name="Chin S.H."/>
            <person name="Dew I."/>
            <person name="Evans C.A."/>
            <person name="Ferriera S."/>
            <person name="Flanigan M."/>
            <person name="Fosler C."/>
            <person name="Glodek A."/>
            <person name="Gu Z."/>
            <person name="Holt R.A."/>
            <person name="Jennings D."/>
            <person name="Kraft C.L."/>
            <person name="Lu F."/>
            <person name="Nguyen T."/>
            <person name="Nusskern D.R."/>
            <person name="Pfannkoch C.M."/>
            <person name="Sitter C."/>
            <person name="Sutton G.G."/>
            <person name="Venter J.C."/>
            <person name="Wang Z."/>
            <person name="Woodage T."/>
            <person name="Zheng X.H."/>
            <person name="Zhong F."/>
        </authorList>
    </citation>
    <scope>NUCLEOTIDE SEQUENCE [LARGE SCALE GENOMIC DNA]</scope>
    <source>
        <strain>BN</strain>
        <strain evidence="3">Sprague-Dawley</strain>
    </source>
</reference>
<proteinExistence type="predicted"/>
<evidence type="ECO:0000256" key="1">
    <source>
        <dbReference type="SAM" id="MobiDB-lite"/>
    </source>
</evidence>
<dbReference type="Proteomes" id="UP000234681">
    <property type="component" value="Chromosome 15"/>
</dbReference>